<dbReference type="EMBL" id="VSRR010073499">
    <property type="protein sequence ID" value="MPC87097.1"/>
    <property type="molecule type" value="Genomic_DNA"/>
</dbReference>
<dbReference type="Proteomes" id="UP000324222">
    <property type="component" value="Unassembled WGS sequence"/>
</dbReference>
<sequence>MFGCFSTPWLCTGGGQTVVEHSGNNISRPRRAPGRPGPVEQLGAGKNDPRLMKVSRSWPKTVTAQTDSCRAQSPFAPHIKVAFLSGVFFSLEAVISGKPDGGAGDAHFAGVGRRRLAGNEHYVCG</sequence>
<proteinExistence type="predicted"/>
<dbReference type="AlphaFoldDB" id="A0A5B7J092"/>
<keyword evidence="3" id="KW-1185">Reference proteome</keyword>
<evidence type="ECO:0000313" key="2">
    <source>
        <dbReference type="EMBL" id="MPC87097.1"/>
    </source>
</evidence>
<organism evidence="2 3">
    <name type="scientific">Portunus trituberculatus</name>
    <name type="common">Swimming crab</name>
    <name type="synonym">Neptunus trituberculatus</name>
    <dbReference type="NCBI Taxonomy" id="210409"/>
    <lineage>
        <taxon>Eukaryota</taxon>
        <taxon>Metazoa</taxon>
        <taxon>Ecdysozoa</taxon>
        <taxon>Arthropoda</taxon>
        <taxon>Crustacea</taxon>
        <taxon>Multicrustacea</taxon>
        <taxon>Malacostraca</taxon>
        <taxon>Eumalacostraca</taxon>
        <taxon>Eucarida</taxon>
        <taxon>Decapoda</taxon>
        <taxon>Pleocyemata</taxon>
        <taxon>Brachyura</taxon>
        <taxon>Eubrachyura</taxon>
        <taxon>Portunoidea</taxon>
        <taxon>Portunidae</taxon>
        <taxon>Portuninae</taxon>
        <taxon>Portunus</taxon>
    </lineage>
</organism>
<protein>
    <submittedName>
        <fullName evidence="2">Uncharacterized protein</fullName>
    </submittedName>
</protein>
<name>A0A5B7J092_PORTR</name>
<reference evidence="2 3" key="1">
    <citation type="submission" date="2019-05" db="EMBL/GenBank/DDBJ databases">
        <title>Another draft genome of Portunus trituberculatus and its Hox gene families provides insights of decapod evolution.</title>
        <authorList>
            <person name="Jeong J.-H."/>
            <person name="Song I."/>
            <person name="Kim S."/>
            <person name="Choi T."/>
            <person name="Kim D."/>
            <person name="Ryu S."/>
            <person name="Kim W."/>
        </authorList>
    </citation>
    <scope>NUCLEOTIDE SEQUENCE [LARGE SCALE GENOMIC DNA]</scope>
    <source>
        <tissue evidence="2">Muscle</tissue>
    </source>
</reference>
<comment type="caution">
    <text evidence="2">The sequence shown here is derived from an EMBL/GenBank/DDBJ whole genome shotgun (WGS) entry which is preliminary data.</text>
</comment>
<accession>A0A5B7J092</accession>
<evidence type="ECO:0000256" key="1">
    <source>
        <dbReference type="SAM" id="MobiDB-lite"/>
    </source>
</evidence>
<evidence type="ECO:0000313" key="3">
    <source>
        <dbReference type="Proteomes" id="UP000324222"/>
    </source>
</evidence>
<feature type="region of interest" description="Disordered" evidence="1">
    <location>
        <begin position="23"/>
        <end position="51"/>
    </location>
</feature>
<gene>
    <name evidence="2" type="ORF">E2C01_081948</name>
</gene>